<organism evidence="5 6">
    <name type="scientific">Shewanella benthica</name>
    <dbReference type="NCBI Taxonomy" id="43661"/>
    <lineage>
        <taxon>Bacteria</taxon>
        <taxon>Pseudomonadati</taxon>
        <taxon>Pseudomonadota</taxon>
        <taxon>Gammaproteobacteria</taxon>
        <taxon>Alteromonadales</taxon>
        <taxon>Shewanellaceae</taxon>
        <taxon>Shewanella</taxon>
    </lineage>
</organism>
<feature type="compositionally biased region" description="Basic and acidic residues" evidence="4">
    <location>
        <begin position="83"/>
        <end position="103"/>
    </location>
</feature>
<feature type="compositionally biased region" description="Acidic residues" evidence="4">
    <location>
        <begin position="104"/>
        <end position="120"/>
    </location>
</feature>
<accession>A0A330M2E5</accession>
<dbReference type="InterPro" id="IPR036567">
    <property type="entry name" value="RHF-like"/>
</dbReference>
<dbReference type="NCBIfam" id="TIGR00741">
    <property type="entry name" value="yfiA"/>
    <property type="match status" value="1"/>
</dbReference>
<dbReference type="RefSeq" id="WP_112352091.1">
    <property type="nucleotide sequence ID" value="NZ_LS483452.1"/>
</dbReference>
<dbReference type="PANTHER" id="PTHR33231:SF3">
    <property type="entry name" value="RIBOSOME-ASSOCIATED INHIBITOR A"/>
    <property type="match status" value="1"/>
</dbReference>
<reference evidence="6" key="1">
    <citation type="submission" date="2018-06" db="EMBL/GenBank/DDBJ databases">
        <authorList>
            <person name="Cea G.-C."/>
            <person name="William W."/>
        </authorList>
    </citation>
    <scope>NUCLEOTIDE SEQUENCE [LARGE SCALE GENOMIC DNA]</scope>
    <source>
        <strain evidence="6">DB21MT-2</strain>
    </source>
</reference>
<dbReference type="SUPFAM" id="SSF69754">
    <property type="entry name" value="Ribosome binding protein Y (YfiA homologue)"/>
    <property type="match status" value="1"/>
</dbReference>
<dbReference type="GO" id="GO:0022627">
    <property type="term" value="C:cytosolic small ribosomal subunit"/>
    <property type="evidence" value="ECO:0007669"/>
    <property type="project" value="TreeGrafter"/>
</dbReference>
<dbReference type="GO" id="GO:0043024">
    <property type="term" value="F:ribosomal small subunit binding"/>
    <property type="evidence" value="ECO:0007669"/>
    <property type="project" value="TreeGrafter"/>
</dbReference>
<dbReference type="Proteomes" id="UP000250123">
    <property type="component" value="Chromosome SHEWBE"/>
</dbReference>
<dbReference type="OrthoDB" id="9795980at2"/>
<protein>
    <submittedName>
        <fullName evidence="5">Cold shock protein associated with 30S ribosomal subunit</fullName>
    </submittedName>
</protein>
<evidence type="ECO:0000256" key="3">
    <source>
        <dbReference type="ARBA" id="ARBA00038431"/>
    </source>
</evidence>
<evidence type="ECO:0000256" key="1">
    <source>
        <dbReference type="ARBA" id="ARBA00022845"/>
    </source>
</evidence>
<evidence type="ECO:0000313" key="6">
    <source>
        <dbReference type="Proteomes" id="UP000250123"/>
    </source>
</evidence>
<evidence type="ECO:0000256" key="4">
    <source>
        <dbReference type="SAM" id="MobiDB-lite"/>
    </source>
</evidence>
<dbReference type="CDD" id="cd00552">
    <property type="entry name" value="RaiA"/>
    <property type="match status" value="1"/>
</dbReference>
<evidence type="ECO:0000313" key="5">
    <source>
        <dbReference type="EMBL" id="SQH75624.1"/>
    </source>
</evidence>
<dbReference type="EMBL" id="LS483452">
    <property type="protein sequence ID" value="SQH75624.1"/>
    <property type="molecule type" value="Genomic_DNA"/>
</dbReference>
<keyword evidence="2" id="KW-0346">Stress response</keyword>
<dbReference type="GO" id="GO:0045900">
    <property type="term" value="P:negative regulation of translational elongation"/>
    <property type="evidence" value="ECO:0007669"/>
    <property type="project" value="TreeGrafter"/>
</dbReference>
<comment type="similarity">
    <text evidence="3">Belongs to the HPF/YfiA ribosome-associated protein family. YfiA subfamily.</text>
</comment>
<dbReference type="PANTHER" id="PTHR33231">
    <property type="entry name" value="30S RIBOSOMAL PROTEIN"/>
    <property type="match status" value="1"/>
</dbReference>
<name>A0A330M2E5_9GAMM</name>
<dbReference type="InterPro" id="IPR050574">
    <property type="entry name" value="HPF/YfiA_ribosome-assoc"/>
</dbReference>
<dbReference type="AlphaFoldDB" id="A0A330M2E5"/>
<keyword evidence="1" id="KW-0810">Translation regulation</keyword>
<feature type="region of interest" description="Disordered" evidence="4">
    <location>
        <begin position="83"/>
        <end position="120"/>
    </location>
</feature>
<dbReference type="KEGG" id="sbk:SHEWBE_1658"/>
<dbReference type="Gene3D" id="3.30.160.100">
    <property type="entry name" value="Ribosome hibernation promotion factor-like"/>
    <property type="match status" value="1"/>
</dbReference>
<sequence>MIKITSKHLEVTPLMRERIQARLEKLSKHDIQLINPHVIITQEKQQFKIEASVGIPGHKLFAQAKHEDLYSAINAMGQKLEKQLNRQAHKPEAQRYTALKRDEEALDNDLEGEFEEDYAA</sequence>
<evidence type="ECO:0000256" key="2">
    <source>
        <dbReference type="ARBA" id="ARBA00023016"/>
    </source>
</evidence>
<proteinExistence type="inferred from homology"/>
<dbReference type="Pfam" id="PF02482">
    <property type="entry name" value="Ribosomal_S30AE"/>
    <property type="match status" value="1"/>
</dbReference>
<dbReference type="InterPro" id="IPR003489">
    <property type="entry name" value="RHF/RaiA"/>
</dbReference>
<gene>
    <name evidence="5" type="primary">yfiA</name>
    <name evidence="5" type="ORF">SHEWBE_1658</name>
</gene>